<evidence type="ECO:0000313" key="2">
    <source>
        <dbReference type="EMBL" id="RCH85616.1"/>
    </source>
</evidence>
<comment type="caution">
    <text evidence="2">The sequence shown here is derived from an EMBL/GenBank/DDBJ whole genome shotgun (WGS) entry which is preliminary data.</text>
</comment>
<sequence>MNLFGVFVSFFLLFSNFEYIATTKYHRGALLTPLTTPSVSSPRGQRKKRLNYLHGNGKEDWPPESFVSSIQSYQHQPINFNY</sequence>
<dbReference type="EMBL" id="PJQL01002053">
    <property type="protein sequence ID" value="RCH85616.1"/>
    <property type="molecule type" value="Genomic_DNA"/>
</dbReference>
<evidence type="ECO:0000256" key="1">
    <source>
        <dbReference type="SAM" id="SignalP"/>
    </source>
</evidence>
<keyword evidence="1" id="KW-0732">Signal</keyword>
<keyword evidence="3" id="KW-1185">Reference proteome</keyword>
<evidence type="ECO:0008006" key="4">
    <source>
        <dbReference type="Google" id="ProtNLM"/>
    </source>
</evidence>
<organism evidence="2 3">
    <name type="scientific">Rhizopus azygosporus</name>
    <name type="common">Rhizopus microsporus var. azygosporus</name>
    <dbReference type="NCBI Taxonomy" id="86630"/>
    <lineage>
        <taxon>Eukaryota</taxon>
        <taxon>Fungi</taxon>
        <taxon>Fungi incertae sedis</taxon>
        <taxon>Mucoromycota</taxon>
        <taxon>Mucoromycotina</taxon>
        <taxon>Mucoromycetes</taxon>
        <taxon>Mucorales</taxon>
        <taxon>Mucorineae</taxon>
        <taxon>Rhizopodaceae</taxon>
        <taxon>Rhizopus</taxon>
    </lineage>
</organism>
<evidence type="ECO:0000313" key="3">
    <source>
        <dbReference type="Proteomes" id="UP000252139"/>
    </source>
</evidence>
<reference evidence="2 3" key="1">
    <citation type="journal article" date="2018" name="G3 (Bethesda)">
        <title>Phylogenetic and Phylogenomic Definition of Rhizopus Species.</title>
        <authorList>
            <person name="Gryganskyi A.P."/>
            <person name="Golan J."/>
            <person name="Dolatabadi S."/>
            <person name="Mondo S."/>
            <person name="Robb S."/>
            <person name="Idnurm A."/>
            <person name="Muszewska A."/>
            <person name="Steczkiewicz K."/>
            <person name="Masonjones S."/>
            <person name="Liao H.L."/>
            <person name="Gajdeczka M.T."/>
            <person name="Anike F."/>
            <person name="Vuek A."/>
            <person name="Anishchenko I.M."/>
            <person name="Voigt K."/>
            <person name="de Hoog G.S."/>
            <person name="Smith M.E."/>
            <person name="Heitman J."/>
            <person name="Vilgalys R."/>
            <person name="Stajich J.E."/>
        </authorList>
    </citation>
    <scope>NUCLEOTIDE SEQUENCE [LARGE SCALE GENOMIC DNA]</scope>
    <source>
        <strain evidence="2 3">CBS 357.93</strain>
    </source>
</reference>
<feature type="signal peptide" evidence="1">
    <location>
        <begin position="1"/>
        <end position="22"/>
    </location>
</feature>
<accession>A0A367J6T0</accession>
<feature type="chain" id="PRO_5017009341" description="Secreted protein" evidence="1">
    <location>
        <begin position="23"/>
        <end position="82"/>
    </location>
</feature>
<gene>
    <name evidence="2" type="ORF">CU097_009001</name>
</gene>
<proteinExistence type="predicted"/>
<name>A0A367J6T0_RHIAZ</name>
<dbReference type="Proteomes" id="UP000252139">
    <property type="component" value="Unassembled WGS sequence"/>
</dbReference>
<protein>
    <recommendedName>
        <fullName evidence="4">Secreted protein</fullName>
    </recommendedName>
</protein>
<dbReference type="AlphaFoldDB" id="A0A367J6T0"/>